<comment type="similarity">
    <text evidence="1">Belongs to the BlaI transcriptional regulatory family.</text>
</comment>
<dbReference type="Gene3D" id="1.10.10.10">
    <property type="entry name" value="Winged helix-like DNA-binding domain superfamily/Winged helix DNA-binding domain"/>
    <property type="match status" value="1"/>
</dbReference>
<name>A0A0D0H3J9_9MICO</name>
<dbReference type="RefSeq" id="WP_042544956.1">
    <property type="nucleotide sequence ID" value="NZ_JXSQ01000023.1"/>
</dbReference>
<keyword evidence="4" id="KW-0804">Transcription</keyword>
<proteinExistence type="inferred from homology"/>
<reference evidence="5 6" key="1">
    <citation type="submission" date="2015-01" db="EMBL/GenBank/DDBJ databases">
        <title>Draft genome sequence of Leucobacter komagatae strain VKM ST2845.</title>
        <authorList>
            <person name="Karlyshev A.V."/>
            <person name="Kudryashova E.B."/>
        </authorList>
    </citation>
    <scope>NUCLEOTIDE SEQUENCE [LARGE SCALE GENOMIC DNA]</scope>
    <source>
        <strain evidence="5 6">VKM ST2845</strain>
    </source>
</reference>
<accession>A0A0D0H3J9</accession>
<evidence type="ECO:0000256" key="2">
    <source>
        <dbReference type="ARBA" id="ARBA00023015"/>
    </source>
</evidence>
<dbReference type="AlphaFoldDB" id="A0A0D0H3J9"/>
<keyword evidence="3" id="KW-0238">DNA-binding</keyword>
<evidence type="ECO:0000313" key="5">
    <source>
        <dbReference type="EMBL" id="KIP51755.1"/>
    </source>
</evidence>
<protein>
    <recommendedName>
        <fullName evidence="7">Transcriptional regulator</fullName>
    </recommendedName>
</protein>
<keyword evidence="6" id="KW-1185">Reference proteome</keyword>
<gene>
    <name evidence="5" type="ORF">SD72_13320</name>
</gene>
<organism evidence="5 6">
    <name type="scientific">Leucobacter komagatae</name>
    <dbReference type="NCBI Taxonomy" id="55969"/>
    <lineage>
        <taxon>Bacteria</taxon>
        <taxon>Bacillati</taxon>
        <taxon>Actinomycetota</taxon>
        <taxon>Actinomycetes</taxon>
        <taxon>Micrococcales</taxon>
        <taxon>Microbacteriaceae</taxon>
        <taxon>Leucobacter</taxon>
    </lineage>
</organism>
<dbReference type="Proteomes" id="UP000032120">
    <property type="component" value="Unassembled WGS sequence"/>
</dbReference>
<dbReference type="OrthoDB" id="9813987at2"/>
<dbReference type="EMBL" id="JXSQ01000023">
    <property type="protein sequence ID" value="KIP51755.1"/>
    <property type="molecule type" value="Genomic_DNA"/>
</dbReference>
<dbReference type="InterPro" id="IPR036388">
    <property type="entry name" value="WH-like_DNA-bd_sf"/>
</dbReference>
<comment type="caution">
    <text evidence="5">The sequence shown here is derived from an EMBL/GenBank/DDBJ whole genome shotgun (WGS) entry which is preliminary data.</text>
</comment>
<dbReference type="GO" id="GO:0045892">
    <property type="term" value="P:negative regulation of DNA-templated transcription"/>
    <property type="evidence" value="ECO:0007669"/>
    <property type="project" value="InterPro"/>
</dbReference>
<evidence type="ECO:0008006" key="7">
    <source>
        <dbReference type="Google" id="ProtNLM"/>
    </source>
</evidence>
<evidence type="ECO:0000256" key="4">
    <source>
        <dbReference type="ARBA" id="ARBA00023163"/>
    </source>
</evidence>
<keyword evidence="2" id="KW-0805">Transcription regulation</keyword>
<evidence type="ECO:0000256" key="3">
    <source>
        <dbReference type="ARBA" id="ARBA00023125"/>
    </source>
</evidence>
<evidence type="ECO:0000256" key="1">
    <source>
        <dbReference type="ARBA" id="ARBA00011046"/>
    </source>
</evidence>
<dbReference type="Gene3D" id="6.10.140.850">
    <property type="match status" value="1"/>
</dbReference>
<dbReference type="PIRSF" id="PIRSF019455">
    <property type="entry name" value="CopR_AtkY"/>
    <property type="match status" value="1"/>
</dbReference>
<dbReference type="GO" id="GO:0003677">
    <property type="term" value="F:DNA binding"/>
    <property type="evidence" value="ECO:0007669"/>
    <property type="project" value="UniProtKB-KW"/>
</dbReference>
<sequence length="133" mass="14289">MNAITPHAGGDLSQGEPARLGTLEAQVMDLLWESEGATVRELIDRLPTDPAYTTIATVLGNLRKKGLVSTRKAGHTTLYGASVSREAHAANLMEHALDASGNREASILHFVDGMPEDDLELLRRHLLGGDPPQ</sequence>
<evidence type="ECO:0000313" key="6">
    <source>
        <dbReference type="Proteomes" id="UP000032120"/>
    </source>
</evidence>
<dbReference type="InterPro" id="IPR036390">
    <property type="entry name" value="WH_DNA-bd_sf"/>
</dbReference>
<dbReference type="InterPro" id="IPR005650">
    <property type="entry name" value="BlaI_family"/>
</dbReference>
<dbReference type="Pfam" id="PF03965">
    <property type="entry name" value="Penicillinase_R"/>
    <property type="match status" value="1"/>
</dbReference>
<dbReference type="SUPFAM" id="SSF46785">
    <property type="entry name" value="Winged helix' DNA-binding domain"/>
    <property type="match status" value="1"/>
</dbReference>